<name>D2NQZ2_ROTMD</name>
<protein>
    <submittedName>
        <fullName evidence="2">Single-stranded DNA-specific exonuclease</fullName>
    </submittedName>
</protein>
<dbReference type="EMBL" id="AP011540">
    <property type="protein sequence ID" value="BAI64068.1"/>
    <property type="molecule type" value="Genomic_DNA"/>
</dbReference>
<dbReference type="Proteomes" id="UP000001883">
    <property type="component" value="Chromosome"/>
</dbReference>
<gene>
    <name evidence="2" type="ordered locus">RMDY18_02360</name>
</gene>
<reference evidence="3" key="1">
    <citation type="submission" date="2009-07" db="EMBL/GenBank/DDBJ databases">
        <title>Complete genome sequence of Rothia mucilaginosa DJ.</title>
        <authorList>
            <person name="Yamane K."/>
            <person name="Nambu T."/>
            <person name="Mashimo C."/>
            <person name="Sugimori C."/>
            <person name="Yamanaka T."/>
            <person name="Leung K."/>
            <person name="Fukushima H."/>
        </authorList>
    </citation>
    <scope>NUCLEOTIDE SEQUENCE [LARGE SCALE GENOMIC DNA]</scope>
    <source>
        <strain evidence="3">DY-18</strain>
    </source>
</reference>
<feature type="compositionally biased region" description="Polar residues" evidence="1">
    <location>
        <begin position="257"/>
        <end position="276"/>
    </location>
</feature>
<dbReference type="HOGENOM" id="CLU_365569_0_0_11"/>
<feature type="compositionally biased region" description="Polar residues" evidence="1">
    <location>
        <begin position="313"/>
        <end position="330"/>
    </location>
</feature>
<feature type="compositionally biased region" description="Polar residues" evidence="1">
    <location>
        <begin position="219"/>
        <end position="238"/>
    </location>
</feature>
<reference evidence="2 3" key="2">
    <citation type="journal article" date="2010" name="J Osaka Dent Univ">
        <title>Isolation and identification of Rothia mucilaginosa from persistent apical periodontitis lesions.</title>
        <authorList>
            <person name="Yamane K."/>
            <person name="Yoshida M."/>
            <person name="Fujihira T."/>
            <person name="Baba T."/>
            <person name="Tsuji N."/>
            <person name="Hayashi H."/>
            <person name="Sugimori C."/>
            <person name="Yamanaka T."/>
            <person name="Mashimo C."/>
            <person name="Nambu T."/>
            <person name="Kawai H."/>
            <person name="Fukushima H."/>
        </authorList>
    </citation>
    <scope>NUCLEOTIDE SEQUENCE [LARGE SCALE GENOMIC DNA]</scope>
    <source>
        <strain evidence="2 3">DY-18</strain>
    </source>
</reference>
<evidence type="ECO:0000313" key="2">
    <source>
        <dbReference type="EMBL" id="BAI64068.1"/>
    </source>
</evidence>
<evidence type="ECO:0000256" key="1">
    <source>
        <dbReference type="SAM" id="MobiDB-lite"/>
    </source>
</evidence>
<feature type="region of interest" description="Disordered" evidence="1">
    <location>
        <begin position="44"/>
        <end position="122"/>
    </location>
</feature>
<keyword evidence="2" id="KW-0269">Exonuclease</keyword>
<dbReference type="AlphaFoldDB" id="D2NQZ2"/>
<organism evidence="2 3">
    <name type="scientific">Rothia mucilaginosa (strain DY-18)</name>
    <name type="common">Stomatococcus mucilaginosus</name>
    <dbReference type="NCBI Taxonomy" id="680646"/>
    <lineage>
        <taxon>Bacteria</taxon>
        <taxon>Bacillati</taxon>
        <taxon>Actinomycetota</taxon>
        <taxon>Actinomycetes</taxon>
        <taxon>Micrococcales</taxon>
        <taxon>Micrococcaceae</taxon>
        <taxon>Rothia</taxon>
    </lineage>
</organism>
<keyword evidence="3" id="KW-1185">Reference proteome</keyword>
<feature type="compositionally biased region" description="Polar residues" evidence="1">
    <location>
        <begin position="107"/>
        <end position="122"/>
    </location>
</feature>
<feature type="compositionally biased region" description="Basic and acidic residues" evidence="1">
    <location>
        <begin position="277"/>
        <end position="293"/>
    </location>
</feature>
<keyword evidence="2" id="KW-0540">Nuclease</keyword>
<dbReference type="KEGG" id="rmu:RMDY18_02360"/>
<proteinExistence type="predicted"/>
<sequence length="763" mass="81465">MSYLWFVYSVTCFFTLTPANRRSNEGEVIRPLCGCLRAGTQGLQHHVQQRRNNGTGNNSRQEHQRVLRQTNNPNTTVRSRGSHVRTHGDCTGNSATNNGRRNHASRVSRSEGNSTLRDEGCTQQPRSLTVLTLVLVEQLGTQGGCQSHSQRRNHTGNNDGSHDFLVHGRTRGQASSCEEVSSLVDGATQVRSHHGAQDQTQQQSGTARHGGQPILQGGHNPSQGRTEQQVHCQASNQRSHQRGDDHGHHRAKPAGQLQGTQSVRNQTGENTANNTAKEARVYRKSHRTGDEARSNTGTLSQTVRNVRGKSRNHQAQTETTDGLQNSTQVQGPVHVTEIEQGCRVENRLGVHIAKVRHRNCLENEAQGDQNTAGGNERNHVGDTGHHSLVDARAPSAFGSACAVLTAGCGSGNACTVGVLGLSQSLRNHFLRLVNTALDGRLNKGLTCEAVTLTHVHGHRENHGVCGVNISLSQLLVTRGALGFNLQVVAELFSSVLEGVRSHVGVSDTGGACGHSNNLLHRNRSGGCFLLSGRCGRCSLGGLSLCLLLAHAERTVDQLNNLFSRGGFAQGCGEALLHQGACQGGEQLQVGLVSAIGCSDEENQVGGAVLCTEGNCRVGACHCQGRLGDGGTAAVRNRNTAGDTGVSLGFACLGSRVELLEVGSASGIYDCLGELGNYVESGLAEVLVQQDEICGDQIRHIPSSGMCWGGDSLSGTGLLPYMSSKCAQCVLSVQRAYMCVHMRTAPQLIFSSENKSWRCKNNPD</sequence>
<dbReference type="GO" id="GO:0004527">
    <property type="term" value="F:exonuclease activity"/>
    <property type="evidence" value="ECO:0007669"/>
    <property type="project" value="UniProtKB-KW"/>
</dbReference>
<accession>D2NQZ2</accession>
<reference evidence="2 3" key="3">
    <citation type="journal article" date="2010" name="Sequencing">
        <title>Complete Genome Sequence of Rothia mucilaginosa DY-18: A Clinical Isolate with Dense Meshwork-Like Structures from a Persistent Apical Periodontitis Lesion.</title>
        <authorList>
            <person name="Yamane K."/>
            <person name="Nambu T."/>
            <person name="Yamanaka T."/>
            <person name="Mashimo C."/>
            <person name="Sugimori C."/>
            <person name="Leung K.-P."/>
            <person name="Fukushima H."/>
        </authorList>
    </citation>
    <scope>NUCLEOTIDE SEQUENCE [LARGE SCALE GENOMIC DNA]</scope>
    <source>
        <strain evidence="2 3">DY-18</strain>
    </source>
</reference>
<feature type="compositionally biased region" description="Polar residues" evidence="1">
    <location>
        <begin position="197"/>
        <end position="206"/>
    </location>
</feature>
<feature type="compositionally biased region" description="Polar residues" evidence="1">
    <location>
        <begin position="294"/>
        <end position="304"/>
    </location>
</feature>
<evidence type="ECO:0000313" key="3">
    <source>
        <dbReference type="Proteomes" id="UP000001883"/>
    </source>
</evidence>
<keyword evidence="2" id="KW-0378">Hydrolase</keyword>
<feature type="region of interest" description="Disordered" evidence="1">
    <location>
        <begin position="143"/>
        <end position="330"/>
    </location>
</feature>
<feature type="compositionally biased region" description="Polar residues" evidence="1">
    <location>
        <begin position="50"/>
        <end position="59"/>
    </location>
</feature>
<feature type="compositionally biased region" description="Polar residues" evidence="1">
    <location>
        <begin position="67"/>
        <end position="79"/>
    </location>
</feature>